<keyword evidence="9 10" id="KW-0472">Membrane</keyword>
<keyword evidence="5 10" id="KW-0812">Transmembrane</keyword>
<dbReference type="AlphaFoldDB" id="A0A1L4FSA1"/>
<keyword evidence="14" id="KW-1185">Reference proteome</keyword>
<keyword evidence="3" id="KW-0813">Transport</keyword>
<evidence type="ECO:0000313" key="13">
    <source>
        <dbReference type="EMBL" id="APJ38474.1"/>
    </source>
</evidence>
<organism evidence="13 14">
    <name type="scientific">Mycoplasmopsis pullorum</name>
    <dbReference type="NCBI Taxonomy" id="48003"/>
    <lineage>
        <taxon>Bacteria</taxon>
        <taxon>Bacillati</taxon>
        <taxon>Mycoplasmatota</taxon>
        <taxon>Mycoplasmoidales</taxon>
        <taxon>Metamycoplasmataceae</taxon>
        <taxon>Mycoplasmopsis</taxon>
    </lineage>
</organism>
<evidence type="ECO:0000313" key="14">
    <source>
        <dbReference type="Proteomes" id="UP000184322"/>
    </source>
</evidence>
<dbReference type="GO" id="GO:0005524">
    <property type="term" value="F:ATP binding"/>
    <property type="evidence" value="ECO:0007669"/>
    <property type="project" value="UniProtKB-KW"/>
</dbReference>
<keyword evidence="4" id="KW-1003">Cell membrane</keyword>
<evidence type="ECO:0000256" key="4">
    <source>
        <dbReference type="ARBA" id="ARBA00022475"/>
    </source>
</evidence>
<feature type="domain" description="ABC transporter" evidence="11">
    <location>
        <begin position="352"/>
        <end position="587"/>
    </location>
</feature>
<dbReference type="STRING" id="48003.BLA55_02270"/>
<dbReference type="PROSITE" id="PS50929">
    <property type="entry name" value="ABC_TM1F"/>
    <property type="match status" value="1"/>
</dbReference>
<dbReference type="KEGG" id="mpul:BLA55_02270"/>
<evidence type="ECO:0000256" key="8">
    <source>
        <dbReference type="ARBA" id="ARBA00022989"/>
    </source>
</evidence>
<name>A0A1L4FSA1_9BACT</name>
<feature type="transmembrane region" description="Helical" evidence="10">
    <location>
        <begin position="12"/>
        <end position="37"/>
    </location>
</feature>
<evidence type="ECO:0008006" key="15">
    <source>
        <dbReference type="Google" id="ProtNLM"/>
    </source>
</evidence>
<dbReference type="PROSITE" id="PS00211">
    <property type="entry name" value="ABC_TRANSPORTER_1"/>
    <property type="match status" value="1"/>
</dbReference>
<dbReference type="FunFam" id="3.40.50.300:FF:000221">
    <property type="entry name" value="Multidrug ABC transporter ATP-binding protein"/>
    <property type="match status" value="1"/>
</dbReference>
<dbReference type="Proteomes" id="UP000184322">
    <property type="component" value="Chromosome"/>
</dbReference>
<dbReference type="InterPro" id="IPR011527">
    <property type="entry name" value="ABC1_TM_dom"/>
</dbReference>
<feature type="transmembrane region" description="Helical" evidence="10">
    <location>
        <begin position="171"/>
        <end position="191"/>
    </location>
</feature>
<evidence type="ECO:0000259" key="12">
    <source>
        <dbReference type="PROSITE" id="PS50929"/>
    </source>
</evidence>
<dbReference type="PANTHER" id="PTHR43394:SF1">
    <property type="entry name" value="ATP-BINDING CASSETTE SUB-FAMILY B MEMBER 10, MITOCHONDRIAL"/>
    <property type="match status" value="1"/>
</dbReference>
<feature type="transmembrane region" description="Helical" evidence="10">
    <location>
        <begin position="67"/>
        <end position="85"/>
    </location>
</feature>
<keyword evidence="8 10" id="KW-1133">Transmembrane helix</keyword>
<dbReference type="Gene3D" id="1.20.1560.10">
    <property type="entry name" value="ABC transporter type 1, transmembrane domain"/>
    <property type="match status" value="1"/>
</dbReference>
<keyword evidence="7" id="KW-0067">ATP-binding</keyword>
<evidence type="ECO:0000256" key="7">
    <source>
        <dbReference type="ARBA" id="ARBA00022840"/>
    </source>
</evidence>
<gene>
    <name evidence="13" type="ORF">BLA55_02270</name>
</gene>
<dbReference type="GO" id="GO:0016887">
    <property type="term" value="F:ATP hydrolysis activity"/>
    <property type="evidence" value="ECO:0007669"/>
    <property type="project" value="InterPro"/>
</dbReference>
<dbReference type="SMART" id="SM00382">
    <property type="entry name" value="AAA"/>
    <property type="match status" value="1"/>
</dbReference>
<dbReference type="Pfam" id="PF00664">
    <property type="entry name" value="ABC_membrane"/>
    <property type="match status" value="1"/>
</dbReference>
<dbReference type="OrthoDB" id="383768at2"/>
<evidence type="ECO:0000256" key="6">
    <source>
        <dbReference type="ARBA" id="ARBA00022741"/>
    </source>
</evidence>
<evidence type="ECO:0000256" key="10">
    <source>
        <dbReference type="SAM" id="Phobius"/>
    </source>
</evidence>
<comment type="subcellular location">
    <subcellularLocation>
        <location evidence="1">Cell membrane</location>
        <topology evidence="1">Multi-pass membrane protein</topology>
    </subcellularLocation>
</comment>
<feature type="transmembrane region" description="Helical" evidence="10">
    <location>
        <begin position="144"/>
        <end position="165"/>
    </location>
</feature>
<accession>A0A1L4FSA1</accession>
<feature type="transmembrane region" description="Helical" evidence="10">
    <location>
        <begin position="294"/>
        <end position="319"/>
    </location>
</feature>
<evidence type="ECO:0000256" key="9">
    <source>
        <dbReference type="ARBA" id="ARBA00023136"/>
    </source>
</evidence>
<protein>
    <recommendedName>
        <fullName evidence="15">ABC transporter ATP-binding protein</fullName>
    </recommendedName>
</protein>
<comment type="similarity">
    <text evidence="2">Belongs to the ABC transporter superfamily.</text>
</comment>
<dbReference type="EMBL" id="CP017813">
    <property type="protein sequence ID" value="APJ38474.1"/>
    <property type="molecule type" value="Genomic_DNA"/>
</dbReference>
<feature type="transmembrane region" description="Helical" evidence="10">
    <location>
        <begin position="262"/>
        <end position="282"/>
    </location>
</feature>
<dbReference type="InterPro" id="IPR003593">
    <property type="entry name" value="AAA+_ATPase"/>
</dbReference>
<dbReference type="InterPro" id="IPR017871">
    <property type="entry name" value="ABC_transporter-like_CS"/>
</dbReference>
<dbReference type="InterPro" id="IPR036640">
    <property type="entry name" value="ABC1_TM_sf"/>
</dbReference>
<dbReference type="PANTHER" id="PTHR43394">
    <property type="entry name" value="ATP-DEPENDENT PERMEASE MDL1, MITOCHONDRIAL"/>
    <property type="match status" value="1"/>
</dbReference>
<dbReference type="GO" id="GO:0005886">
    <property type="term" value="C:plasma membrane"/>
    <property type="evidence" value="ECO:0007669"/>
    <property type="project" value="UniProtKB-SubCell"/>
</dbReference>
<sequence length="591" mass="67578">MFRLLKLMPKKIKILVFLSVLLSVFLPFLTLLIPVFVKQFITVSAGQTQEYIEILMWKISVPSSSNLILILSLCILINAILIFIFQFSNLRLINYTTTLATIFLRNKLFEKILHLNKEDIDKLSYATIITRFSYDIRKIMQNGFWTICRGLINSMFSIIWGLVFALIIGPIYAISIVVVIPLLITGSIFAIKKLFPLYKQESINLDYLNDAAKQDINGIKLIKSFNLENIQSQKYESKNSNFRNNSLKTWNIAAISWNIIKYLDKIGIIVVFIIAGFIAKAFTSENIKEEVGIIYQFISFLGIISSGVFSLCFQVNNIFRATVSSKRLIDIFEIVPKIQIRNTNIVPRNWNIKFENVSFYYENQKHIHAIKNLSFEIKENEFTAIIGETGSGKSTIISLILKEIEPRSGRITIGGIDIKEIDTKAYYEKISAVFQKSMILSGSIKYNMILSKPHANVHEIENATKISAAEFINEYQDRHEQIIGQRGVNLSGGQRQRLAIAQAIIKNPKILILDDATSALDNKTDLMIRKNIVENQKDITLIMIAQRISTVKFANNIIVLDEGQMVGQGNHDYLMQNNEYYKEIYNSQLEK</sequence>
<dbReference type="InterPro" id="IPR003439">
    <property type="entry name" value="ABC_transporter-like_ATP-bd"/>
</dbReference>
<evidence type="ECO:0000256" key="5">
    <source>
        <dbReference type="ARBA" id="ARBA00022692"/>
    </source>
</evidence>
<evidence type="ECO:0000256" key="1">
    <source>
        <dbReference type="ARBA" id="ARBA00004651"/>
    </source>
</evidence>
<proteinExistence type="inferred from homology"/>
<dbReference type="GO" id="GO:0015421">
    <property type="term" value="F:ABC-type oligopeptide transporter activity"/>
    <property type="evidence" value="ECO:0007669"/>
    <property type="project" value="TreeGrafter"/>
</dbReference>
<dbReference type="InterPro" id="IPR027417">
    <property type="entry name" value="P-loop_NTPase"/>
</dbReference>
<evidence type="ECO:0000256" key="3">
    <source>
        <dbReference type="ARBA" id="ARBA00022448"/>
    </source>
</evidence>
<dbReference type="SUPFAM" id="SSF52540">
    <property type="entry name" value="P-loop containing nucleoside triphosphate hydrolases"/>
    <property type="match status" value="1"/>
</dbReference>
<dbReference type="Gene3D" id="3.40.50.300">
    <property type="entry name" value="P-loop containing nucleotide triphosphate hydrolases"/>
    <property type="match status" value="1"/>
</dbReference>
<dbReference type="SUPFAM" id="SSF90123">
    <property type="entry name" value="ABC transporter transmembrane region"/>
    <property type="match status" value="1"/>
</dbReference>
<evidence type="ECO:0000256" key="2">
    <source>
        <dbReference type="ARBA" id="ARBA00005417"/>
    </source>
</evidence>
<keyword evidence="6" id="KW-0547">Nucleotide-binding</keyword>
<dbReference type="InterPro" id="IPR039421">
    <property type="entry name" value="Type_1_exporter"/>
</dbReference>
<dbReference type="PROSITE" id="PS50893">
    <property type="entry name" value="ABC_TRANSPORTER_2"/>
    <property type="match status" value="1"/>
</dbReference>
<feature type="domain" description="ABC transmembrane type-1" evidence="12">
    <location>
        <begin position="17"/>
        <end position="320"/>
    </location>
</feature>
<evidence type="ECO:0000259" key="11">
    <source>
        <dbReference type="PROSITE" id="PS50893"/>
    </source>
</evidence>
<reference evidence="14" key="1">
    <citation type="submission" date="2016-10" db="EMBL/GenBank/DDBJ databases">
        <authorList>
            <person name="Beylefeld A."/>
            <person name="Abolnik C."/>
        </authorList>
    </citation>
    <scope>NUCLEOTIDE SEQUENCE [LARGE SCALE GENOMIC DNA]</scope>
    <source>
        <strain evidence="14">B359_6</strain>
    </source>
</reference>
<dbReference type="Pfam" id="PF00005">
    <property type="entry name" value="ABC_tran"/>
    <property type="match status" value="1"/>
</dbReference>